<accession>A0A365PBE5</accession>
<comment type="caution">
    <text evidence="2">The sequence shown here is derived from an EMBL/GenBank/DDBJ whole genome shotgun (WGS) entry which is preliminary data.</text>
</comment>
<sequence length="310" mass="34470">MTSIDELRSRILTAEGLIAAGHSTQSLARAVTTGELVRLRPGFYVEGSARELERGARHLLSVLATDAALHGPVFTHWSAAMIHSLPDWGLPLRRVAVSRHGHAQRSRTTRLLRHDLCPIAPDEIVNVEGMSVTSADRTIIDIARGCDPVPGVAVADAGLQRELVTEVSLQEALDRASGRAGVRRARTVIGMTDRRSESIAETRSRLYFGEYGLPEPETQVEIFDDNGRFIGRVDFLWRELGVIGECDGFGKYFDGADEMETRRRLGVEKDRDAILTALGYRVIHWRWADFERPWLLVQRIRAVLLAAEAA</sequence>
<proteinExistence type="predicted"/>
<evidence type="ECO:0000313" key="2">
    <source>
        <dbReference type="EMBL" id="RBA37135.1"/>
    </source>
</evidence>
<dbReference type="EMBL" id="QNTT01000015">
    <property type="protein sequence ID" value="RBA37135.1"/>
    <property type="molecule type" value="Genomic_DNA"/>
</dbReference>
<dbReference type="Proteomes" id="UP000252187">
    <property type="component" value="Unassembled WGS sequence"/>
</dbReference>
<protein>
    <recommendedName>
        <fullName evidence="1">AbiEi antitoxin N-terminal domain-containing protein</fullName>
    </recommendedName>
</protein>
<gene>
    <name evidence="2" type="ORF">DQ226_07425</name>
</gene>
<feature type="domain" description="AbiEi antitoxin N-terminal" evidence="1">
    <location>
        <begin position="8"/>
        <end position="45"/>
    </location>
</feature>
<dbReference type="Pfam" id="PF13338">
    <property type="entry name" value="AbiEi_4"/>
    <property type="match status" value="1"/>
</dbReference>
<dbReference type="AlphaFoldDB" id="A0A365PBE5"/>
<evidence type="ECO:0000259" key="1">
    <source>
        <dbReference type="Pfam" id="PF13338"/>
    </source>
</evidence>
<evidence type="ECO:0000313" key="3">
    <source>
        <dbReference type="Proteomes" id="UP000252187"/>
    </source>
</evidence>
<organism evidence="2 3">
    <name type="scientific">Dietzia maris</name>
    <dbReference type="NCBI Taxonomy" id="37915"/>
    <lineage>
        <taxon>Bacteria</taxon>
        <taxon>Bacillati</taxon>
        <taxon>Actinomycetota</taxon>
        <taxon>Actinomycetes</taxon>
        <taxon>Mycobacteriales</taxon>
        <taxon>Dietziaceae</taxon>
        <taxon>Dietzia</taxon>
    </lineage>
</organism>
<name>A0A365PBE5_9ACTN</name>
<reference evidence="2 3" key="1">
    <citation type="submission" date="2018-06" db="EMBL/GenBank/DDBJ databases">
        <title>Whole genome sequencing of four bacterial strains from South Shetland trench revealing bio-synthetic gene clusters.</title>
        <authorList>
            <person name="Abdel-Mageed W.M."/>
            <person name="Lehri B."/>
            <person name="Jarmusch S.A."/>
            <person name="Miranda K."/>
            <person name="Goodfellow M."/>
            <person name="Jaspars M."/>
            <person name="Karlyshev A.V."/>
        </authorList>
    </citation>
    <scope>NUCLEOTIDE SEQUENCE [LARGE SCALE GENOMIC DNA]</scope>
    <source>
        <strain evidence="2 3">SST1</strain>
    </source>
</reference>
<dbReference type="InterPro" id="IPR025159">
    <property type="entry name" value="AbiEi_N"/>
</dbReference>